<dbReference type="InterPro" id="IPR008271">
    <property type="entry name" value="Ser/Thr_kinase_AS"/>
</dbReference>
<dbReference type="PANTHER" id="PTHR43671">
    <property type="entry name" value="SERINE/THREONINE-PROTEIN KINASE NEK"/>
    <property type="match status" value="1"/>
</dbReference>
<dbReference type="GO" id="GO:0005524">
    <property type="term" value="F:ATP binding"/>
    <property type="evidence" value="ECO:0007669"/>
    <property type="project" value="UniProtKB-KW"/>
</dbReference>
<reference evidence="7 8" key="1">
    <citation type="submission" date="2015-10" db="EMBL/GenBank/DDBJ databases">
        <title>Full genome of DAOMC 229536 Phialocephala scopiformis, a fungal endophyte of spruce producing the potent anti-insectan compound rugulosin.</title>
        <authorList>
            <consortium name="DOE Joint Genome Institute"/>
            <person name="Walker A.K."/>
            <person name="Frasz S.L."/>
            <person name="Seifert K.A."/>
            <person name="Miller J.D."/>
            <person name="Mondo S.J."/>
            <person name="Labutti K."/>
            <person name="Lipzen A."/>
            <person name="Dockter R."/>
            <person name="Kennedy M."/>
            <person name="Grigoriev I.V."/>
            <person name="Spatafora J.W."/>
        </authorList>
    </citation>
    <scope>NUCLEOTIDE SEQUENCE [LARGE SCALE GENOMIC DNA]</scope>
    <source>
        <strain evidence="7 8">CBS 120377</strain>
    </source>
</reference>
<evidence type="ECO:0000259" key="6">
    <source>
        <dbReference type="PROSITE" id="PS50011"/>
    </source>
</evidence>
<keyword evidence="5" id="KW-0067">ATP-binding</keyword>
<dbReference type="InterPro" id="IPR050660">
    <property type="entry name" value="NEK_Ser/Thr_kinase"/>
</dbReference>
<dbReference type="AlphaFoldDB" id="A0A194X3J1"/>
<dbReference type="SUPFAM" id="SSF56112">
    <property type="entry name" value="Protein kinase-like (PK-like)"/>
    <property type="match status" value="1"/>
</dbReference>
<dbReference type="Pfam" id="PF00069">
    <property type="entry name" value="Pkinase"/>
    <property type="match status" value="1"/>
</dbReference>
<feature type="domain" description="Protein kinase" evidence="6">
    <location>
        <begin position="1"/>
        <end position="172"/>
    </location>
</feature>
<dbReference type="Proteomes" id="UP000070700">
    <property type="component" value="Unassembled WGS sequence"/>
</dbReference>
<dbReference type="InterPro" id="IPR000719">
    <property type="entry name" value="Prot_kinase_dom"/>
</dbReference>
<organism evidence="7 8">
    <name type="scientific">Mollisia scopiformis</name>
    <name type="common">Conifer needle endophyte fungus</name>
    <name type="synonym">Phialocephala scopiformis</name>
    <dbReference type="NCBI Taxonomy" id="149040"/>
    <lineage>
        <taxon>Eukaryota</taxon>
        <taxon>Fungi</taxon>
        <taxon>Dikarya</taxon>
        <taxon>Ascomycota</taxon>
        <taxon>Pezizomycotina</taxon>
        <taxon>Leotiomycetes</taxon>
        <taxon>Helotiales</taxon>
        <taxon>Mollisiaceae</taxon>
        <taxon>Mollisia</taxon>
    </lineage>
</organism>
<dbReference type="KEGG" id="psco:LY89DRAFT_686419"/>
<dbReference type="EC" id="2.7.11.1" evidence="1"/>
<evidence type="ECO:0000256" key="2">
    <source>
        <dbReference type="ARBA" id="ARBA00022679"/>
    </source>
</evidence>
<evidence type="ECO:0000256" key="1">
    <source>
        <dbReference type="ARBA" id="ARBA00012513"/>
    </source>
</evidence>
<keyword evidence="8" id="KW-1185">Reference proteome</keyword>
<name>A0A194X3J1_MOLSC</name>
<keyword evidence="4 7" id="KW-0418">Kinase</keyword>
<proteinExistence type="predicted"/>
<dbReference type="OrthoDB" id="310217at2759"/>
<dbReference type="PROSITE" id="PS00108">
    <property type="entry name" value="PROTEIN_KINASE_ST"/>
    <property type="match status" value="1"/>
</dbReference>
<accession>A0A194X3J1</accession>
<keyword evidence="2" id="KW-0808">Transferase</keyword>
<dbReference type="InterPro" id="IPR011009">
    <property type="entry name" value="Kinase-like_dom_sf"/>
</dbReference>
<dbReference type="EMBL" id="KQ947419">
    <property type="protein sequence ID" value="KUJ14758.1"/>
    <property type="molecule type" value="Genomic_DNA"/>
</dbReference>
<evidence type="ECO:0000313" key="7">
    <source>
        <dbReference type="EMBL" id="KUJ14758.1"/>
    </source>
</evidence>
<evidence type="ECO:0000256" key="3">
    <source>
        <dbReference type="ARBA" id="ARBA00022741"/>
    </source>
</evidence>
<dbReference type="RefSeq" id="XP_018069113.1">
    <property type="nucleotide sequence ID" value="XM_018215281.1"/>
</dbReference>
<evidence type="ECO:0000256" key="4">
    <source>
        <dbReference type="ARBA" id="ARBA00022777"/>
    </source>
</evidence>
<evidence type="ECO:0000256" key="5">
    <source>
        <dbReference type="ARBA" id="ARBA00022840"/>
    </source>
</evidence>
<dbReference type="InParanoid" id="A0A194X3J1"/>
<dbReference type="STRING" id="149040.A0A194X3J1"/>
<dbReference type="SMART" id="SM00220">
    <property type="entry name" value="S_TKc"/>
    <property type="match status" value="1"/>
</dbReference>
<protein>
    <recommendedName>
        <fullName evidence="1">non-specific serine/threonine protein kinase</fullName>
        <ecNumber evidence="1">2.7.11.1</ecNumber>
    </recommendedName>
</protein>
<dbReference type="GO" id="GO:0004674">
    <property type="term" value="F:protein serine/threonine kinase activity"/>
    <property type="evidence" value="ECO:0007669"/>
    <property type="project" value="UniProtKB-EC"/>
</dbReference>
<gene>
    <name evidence="7" type="ORF">LY89DRAFT_686419</name>
</gene>
<evidence type="ECO:0000313" key="8">
    <source>
        <dbReference type="Proteomes" id="UP000070700"/>
    </source>
</evidence>
<dbReference type="PROSITE" id="PS50011">
    <property type="entry name" value="PROTEIN_KINASE_DOM"/>
    <property type="match status" value="1"/>
</dbReference>
<dbReference type="Gene3D" id="1.10.510.10">
    <property type="entry name" value="Transferase(Phosphotransferase) domain 1"/>
    <property type="match status" value="1"/>
</dbReference>
<keyword evidence="3" id="KW-0547">Nucleotide-binding</keyword>
<dbReference type="PANTHER" id="PTHR43671:SF13">
    <property type="entry name" value="SERINE_THREONINE-PROTEIN KINASE NEK2"/>
    <property type="match status" value="1"/>
</dbReference>
<dbReference type="GeneID" id="28825007"/>
<sequence>MLRFFRKICHFDIKPANVFIGDRDQSEHRRLEVFKLADYGLSLFAPGPFISEMERVDWIEETEWRASPKYMSPEQLYQKHQNRDIGPAAGIWSVGSIMWAICAGKNPEIRYVFNHKLAKGFSQISGDPQVLFNTNLFPYSNHFINTLCGCLTYDPADRLTSDRLLKECLRMVNIYDKQSIDEPIVPDSLTSFNEPEYNELPMPSGPPRTRFQLQNFNTPVRMKLSKVLPRSAGDQDMIDVEETNFPELLFSAHVPAAEPTQANYPFVDLSPTPPGPPES</sequence>